<evidence type="ECO:0000256" key="1">
    <source>
        <dbReference type="ARBA" id="ARBA00022723"/>
    </source>
</evidence>
<reference evidence="5 6" key="1">
    <citation type="submission" date="2016-10" db="EMBL/GenBank/DDBJ databases">
        <authorList>
            <person name="de Groot N.N."/>
        </authorList>
    </citation>
    <scope>NUCLEOTIDE SEQUENCE [LARGE SCALE GENOMIC DNA]</scope>
    <source>
        <strain evidence="5 6">DSM 14858</strain>
    </source>
</reference>
<dbReference type="InterPro" id="IPR000923">
    <property type="entry name" value="BlueCu_1"/>
</dbReference>
<dbReference type="InterPro" id="IPR052721">
    <property type="entry name" value="ET_Amicyanin"/>
</dbReference>
<dbReference type="RefSeq" id="WP_092762436.1">
    <property type="nucleotide sequence ID" value="NZ_FNZQ01000003.1"/>
</dbReference>
<dbReference type="EMBL" id="FNZQ01000003">
    <property type="protein sequence ID" value="SEL14453.1"/>
    <property type="molecule type" value="Genomic_DNA"/>
</dbReference>
<keyword evidence="3" id="KW-0732">Signal</keyword>
<evidence type="ECO:0000313" key="6">
    <source>
        <dbReference type="Proteomes" id="UP000199283"/>
    </source>
</evidence>
<feature type="signal peptide" evidence="3">
    <location>
        <begin position="1"/>
        <end position="27"/>
    </location>
</feature>
<evidence type="ECO:0000256" key="2">
    <source>
        <dbReference type="ARBA" id="ARBA00023008"/>
    </source>
</evidence>
<dbReference type="GO" id="GO:0009055">
    <property type="term" value="F:electron transfer activity"/>
    <property type="evidence" value="ECO:0007669"/>
    <property type="project" value="InterPro"/>
</dbReference>
<protein>
    <submittedName>
        <fullName evidence="5">Plastocyanin</fullName>
    </submittedName>
</protein>
<dbReference type="InterPro" id="IPR008972">
    <property type="entry name" value="Cupredoxin"/>
</dbReference>
<dbReference type="PANTHER" id="PTHR36507:SF1">
    <property type="entry name" value="BLL1555 PROTEIN"/>
    <property type="match status" value="1"/>
</dbReference>
<evidence type="ECO:0000313" key="5">
    <source>
        <dbReference type="EMBL" id="SEL14453.1"/>
    </source>
</evidence>
<feature type="chain" id="PRO_5011451478" evidence="3">
    <location>
        <begin position="28"/>
        <end position="110"/>
    </location>
</feature>
<organism evidence="5 6">
    <name type="scientific">Jannaschia helgolandensis</name>
    <dbReference type="NCBI Taxonomy" id="188906"/>
    <lineage>
        <taxon>Bacteria</taxon>
        <taxon>Pseudomonadati</taxon>
        <taxon>Pseudomonadota</taxon>
        <taxon>Alphaproteobacteria</taxon>
        <taxon>Rhodobacterales</taxon>
        <taxon>Roseobacteraceae</taxon>
        <taxon>Jannaschia</taxon>
    </lineage>
</organism>
<name>A0A1H7MTC1_9RHOB</name>
<keyword evidence="2" id="KW-0186">Copper</keyword>
<dbReference type="InterPro" id="IPR006311">
    <property type="entry name" value="TAT_signal"/>
</dbReference>
<dbReference type="AlphaFoldDB" id="A0A1H7MTC1"/>
<sequence length="110" mass="11637">MPITRRSLLTASIAAPLAAALATRARAATHTVMIRNFAYIPASLNVAPGDTVTFTNADRALHTATSSQDGVFDTGRLRQGQSATVTIGFTGTAQYFCKIHPRMRASLTSA</sequence>
<proteinExistence type="predicted"/>
<evidence type="ECO:0000256" key="3">
    <source>
        <dbReference type="SAM" id="SignalP"/>
    </source>
</evidence>
<dbReference type="Gene3D" id="2.60.40.420">
    <property type="entry name" value="Cupredoxins - blue copper proteins"/>
    <property type="match status" value="1"/>
</dbReference>
<evidence type="ECO:0000259" key="4">
    <source>
        <dbReference type="Pfam" id="PF00127"/>
    </source>
</evidence>
<dbReference type="PROSITE" id="PS51318">
    <property type="entry name" value="TAT"/>
    <property type="match status" value="1"/>
</dbReference>
<dbReference type="Proteomes" id="UP000199283">
    <property type="component" value="Unassembled WGS sequence"/>
</dbReference>
<dbReference type="PANTHER" id="PTHR36507">
    <property type="entry name" value="BLL1555 PROTEIN"/>
    <property type="match status" value="1"/>
</dbReference>
<dbReference type="STRING" id="188906.SAMN04488526_2056"/>
<keyword evidence="6" id="KW-1185">Reference proteome</keyword>
<accession>A0A1H7MTC1</accession>
<dbReference type="Pfam" id="PF00127">
    <property type="entry name" value="Copper-bind"/>
    <property type="match status" value="1"/>
</dbReference>
<dbReference type="SUPFAM" id="SSF49503">
    <property type="entry name" value="Cupredoxins"/>
    <property type="match status" value="1"/>
</dbReference>
<gene>
    <name evidence="5" type="ORF">SAMN04488526_2056</name>
</gene>
<feature type="domain" description="Blue (type 1) copper" evidence="4">
    <location>
        <begin position="32"/>
        <end position="105"/>
    </location>
</feature>
<keyword evidence="1" id="KW-0479">Metal-binding</keyword>
<dbReference type="GO" id="GO:0005507">
    <property type="term" value="F:copper ion binding"/>
    <property type="evidence" value="ECO:0007669"/>
    <property type="project" value="InterPro"/>
</dbReference>